<dbReference type="Gene3D" id="3.40.1350.10">
    <property type="match status" value="1"/>
</dbReference>
<dbReference type="GeneID" id="95348428"/>
<evidence type="ECO:0008006" key="3">
    <source>
        <dbReference type="Google" id="ProtNLM"/>
    </source>
</evidence>
<organism evidence="1 2">
    <name type="scientific">Ligilactobacillus acidipiscis</name>
    <dbReference type="NCBI Taxonomy" id="89059"/>
    <lineage>
        <taxon>Bacteria</taxon>
        <taxon>Bacillati</taxon>
        <taxon>Bacillota</taxon>
        <taxon>Bacilli</taxon>
        <taxon>Lactobacillales</taxon>
        <taxon>Lactobacillaceae</taxon>
        <taxon>Ligilactobacillus</taxon>
    </lineage>
</organism>
<reference evidence="2" key="1">
    <citation type="submission" date="2016-11" db="EMBL/GenBank/DDBJ databases">
        <authorList>
            <person name="Papadimitriou K."/>
        </authorList>
    </citation>
    <scope>NUCLEOTIDE SEQUENCE [LARGE SCALE GENOMIC DNA]</scope>
    <source>
        <strain evidence="2">ACA-DC 1533</strain>
    </source>
</reference>
<evidence type="ECO:0000313" key="1">
    <source>
        <dbReference type="EMBL" id="SFV39756.1"/>
    </source>
</evidence>
<gene>
    <name evidence="1" type="ORF">LAC1533_0336</name>
</gene>
<name>A0A1K1KLM9_9LACO</name>
<dbReference type="RefSeq" id="WP_079578566.1">
    <property type="nucleotide sequence ID" value="NZ_LT630287.1"/>
</dbReference>
<evidence type="ECO:0000313" key="2">
    <source>
        <dbReference type="Proteomes" id="UP000190935"/>
    </source>
</evidence>
<dbReference type="EMBL" id="LT630287">
    <property type="protein sequence ID" value="SFV39756.1"/>
    <property type="molecule type" value="Genomic_DNA"/>
</dbReference>
<dbReference type="Proteomes" id="UP000190935">
    <property type="component" value="Chromosome I"/>
</dbReference>
<dbReference type="GO" id="GO:0003676">
    <property type="term" value="F:nucleic acid binding"/>
    <property type="evidence" value="ECO:0007669"/>
    <property type="project" value="InterPro"/>
</dbReference>
<accession>A0A1K1KLM9</accession>
<proteinExistence type="predicted"/>
<sequence>MNERLKRFFSSRNRKRGSAVPGLLNSSHVTAIYGGERTNLTWFADLGQKNSHTCNAITGCGNKLFKIHLKDSMERTKGKFVIKTQGGSPGTPIGTPDVITITKSGQFLGLEFKRPDGKGVVSPEQKAVGYQIKQNGGRWQIIDSWERFEEVWHTDRI</sequence>
<dbReference type="InterPro" id="IPR011856">
    <property type="entry name" value="tRNA_endonuc-like_dom_sf"/>
</dbReference>
<dbReference type="KEGG" id="laca:LAC1533_0336"/>
<dbReference type="AlphaFoldDB" id="A0A1K1KLM9"/>
<protein>
    <recommendedName>
        <fullName evidence="3">VRR-NUC domain-containing protein</fullName>
    </recommendedName>
</protein>